<dbReference type="AlphaFoldDB" id="A0A8S1IX40"/>
<keyword evidence="2" id="KW-1185">Reference proteome</keyword>
<gene>
    <name evidence="1" type="ORF">OSTQU699_LOCUS3661</name>
</gene>
<evidence type="ECO:0000313" key="1">
    <source>
        <dbReference type="EMBL" id="CAD7698300.1"/>
    </source>
</evidence>
<reference evidence="1" key="1">
    <citation type="submission" date="2020-12" db="EMBL/GenBank/DDBJ databases">
        <authorList>
            <person name="Iha C."/>
        </authorList>
    </citation>
    <scope>NUCLEOTIDE SEQUENCE</scope>
</reference>
<comment type="caution">
    <text evidence="1">The sequence shown here is derived from an EMBL/GenBank/DDBJ whole genome shotgun (WGS) entry which is preliminary data.</text>
</comment>
<evidence type="ECO:0000313" key="2">
    <source>
        <dbReference type="Proteomes" id="UP000708148"/>
    </source>
</evidence>
<name>A0A8S1IX40_9CHLO</name>
<organism evidence="1 2">
    <name type="scientific">Ostreobium quekettii</name>
    <dbReference type="NCBI Taxonomy" id="121088"/>
    <lineage>
        <taxon>Eukaryota</taxon>
        <taxon>Viridiplantae</taxon>
        <taxon>Chlorophyta</taxon>
        <taxon>core chlorophytes</taxon>
        <taxon>Ulvophyceae</taxon>
        <taxon>TCBD clade</taxon>
        <taxon>Bryopsidales</taxon>
        <taxon>Ostreobineae</taxon>
        <taxon>Ostreobiaceae</taxon>
        <taxon>Ostreobium</taxon>
    </lineage>
</organism>
<protein>
    <submittedName>
        <fullName evidence="1">Uncharacterized protein</fullName>
    </submittedName>
</protein>
<proteinExistence type="predicted"/>
<dbReference type="EMBL" id="CAJHUC010000807">
    <property type="protein sequence ID" value="CAD7698300.1"/>
    <property type="molecule type" value="Genomic_DNA"/>
</dbReference>
<sequence length="120" mass="13295">MGAEQPAGAAPEAVRCVLRTLPREFQLLGRKEHASNTLACRCVLLILFRVPIRVGYWPGDTSTIYSLPLEMEPFYGWVVVRHSAPADGASLLYDCLPNGLEYLNWLATLDTTCCDVPLDN</sequence>
<dbReference type="Proteomes" id="UP000708148">
    <property type="component" value="Unassembled WGS sequence"/>
</dbReference>
<accession>A0A8S1IX40</accession>